<dbReference type="EMBL" id="MGAS01000018">
    <property type="protein sequence ID" value="OGK51762.1"/>
    <property type="molecule type" value="Genomic_DNA"/>
</dbReference>
<proteinExistence type="predicted"/>
<evidence type="ECO:0000313" key="2">
    <source>
        <dbReference type="EMBL" id="OGK51762.1"/>
    </source>
</evidence>
<gene>
    <name evidence="2" type="ORF">A3B02_02430</name>
</gene>
<reference evidence="2 3" key="1">
    <citation type="journal article" date="2016" name="Nat. Commun.">
        <title>Thousands of microbial genomes shed light on interconnected biogeochemical processes in an aquifer system.</title>
        <authorList>
            <person name="Anantharaman K."/>
            <person name="Brown C.T."/>
            <person name="Hug L.A."/>
            <person name="Sharon I."/>
            <person name="Castelle C.J."/>
            <person name="Probst A.J."/>
            <person name="Thomas B.C."/>
            <person name="Singh A."/>
            <person name="Wilkins M.J."/>
            <person name="Karaoz U."/>
            <person name="Brodie E.L."/>
            <person name="Williams K.H."/>
            <person name="Hubbard S.S."/>
            <person name="Banfield J.F."/>
        </authorList>
    </citation>
    <scope>NUCLEOTIDE SEQUENCE [LARGE SCALE GENOMIC DNA]</scope>
</reference>
<feature type="transmembrane region" description="Helical" evidence="1">
    <location>
        <begin position="12"/>
        <end position="30"/>
    </location>
</feature>
<keyword evidence="1" id="KW-1133">Transmembrane helix</keyword>
<comment type="caution">
    <text evidence="2">The sequence shown here is derived from an EMBL/GenBank/DDBJ whole genome shotgun (WGS) entry which is preliminary data.</text>
</comment>
<accession>A0A1F7J832</accession>
<protein>
    <submittedName>
        <fullName evidence="2">Uncharacterized protein</fullName>
    </submittedName>
</protein>
<evidence type="ECO:0000313" key="3">
    <source>
        <dbReference type="Proteomes" id="UP000178914"/>
    </source>
</evidence>
<evidence type="ECO:0000256" key="1">
    <source>
        <dbReference type="SAM" id="Phobius"/>
    </source>
</evidence>
<dbReference type="Proteomes" id="UP000178914">
    <property type="component" value="Unassembled WGS sequence"/>
</dbReference>
<dbReference type="AlphaFoldDB" id="A0A1F7J832"/>
<name>A0A1F7J832_9BACT</name>
<keyword evidence="1" id="KW-0472">Membrane</keyword>
<dbReference type="STRING" id="1802068.A3B02_02430"/>
<organism evidence="2 3">
    <name type="scientific">Candidatus Roizmanbacteria bacterium RIFCSPLOWO2_01_FULL_42_14</name>
    <dbReference type="NCBI Taxonomy" id="1802068"/>
    <lineage>
        <taxon>Bacteria</taxon>
        <taxon>Candidatus Roizmaniibacteriota</taxon>
    </lineage>
</organism>
<keyword evidence="1" id="KW-0812">Transmembrane</keyword>
<sequence length="207" mass="24149">MEKLQTFLNSYQLWLGIILGWVLTRIMEVLRKPTITFRPAEDSEFARGGKKFKFINIIVKNSKQNPIKKFLIGNSSLNNARVWLLFRDYASKIEVLRINGRWASTKEPVDYNSGQPIISETLILSRDTIPPGEEASVAVAIKEFSENIFFGFNNESYLHSWKHPDYELKDDKYWVQLHILADGEEYYHEFLLLNSSKGLKNFKILKK</sequence>